<dbReference type="PROSITE" id="PS50847">
    <property type="entry name" value="GRAM_POS_ANCHORING"/>
    <property type="match status" value="1"/>
</dbReference>
<keyword evidence="2" id="KW-0964">Secreted</keyword>
<keyword evidence="4" id="KW-0572">Peptidoglycan-anchor</keyword>
<feature type="signal peptide" evidence="7">
    <location>
        <begin position="1"/>
        <end position="31"/>
    </location>
</feature>
<proteinExistence type="predicted"/>
<keyword evidence="3 7" id="KW-0732">Signal</keyword>
<name>A0A2M8LZT3_9ACTN</name>
<feature type="compositionally biased region" description="Pro residues" evidence="5">
    <location>
        <begin position="203"/>
        <end position="221"/>
    </location>
</feature>
<keyword evidence="10" id="KW-1185">Reference proteome</keyword>
<organism evidence="9 10">
    <name type="scientific">Streptomyces carminius</name>
    <dbReference type="NCBI Taxonomy" id="2665496"/>
    <lineage>
        <taxon>Bacteria</taxon>
        <taxon>Bacillati</taxon>
        <taxon>Actinomycetota</taxon>
        <taxon>Actinomycetes</taxon>
        <taxon>Kitasatosporales</taxon>
        <taxon>Streptomycetaceae</taxon>
        <taxon>Streptomyces</taxon>
    </lineage>
</organism>
<gene>
    <name evidence="9" type="ORF">CUT44_12295</name>
</gene>
<evidence type="ECO:0000256" key="5">
    <source>
        <dbReference type="SAM" id="MobiDB-lite"/>
    </source>
</evidence>
<evidence type="ECO:0000256" key="2">
    <source>
        <dbReference type="ARBA" id="ARBA00022525"/>
    </source>
</evidence>
<feature type="region of interest" description="Disordered" evidence="5">
    <location>
        <begin position="192"/>
        <end position="291"/>
    </location>
</feature>
<dbReference type="InterPro" id="IPR019931">
    <property type="entry name" value="LPXTG_anchor"/>
</dbReference>
<dbReference type="NCBIfam" id="NF041528">
    <property type="entry name" value="strep_LAETG"/>
    <property type="match status" value="1"/>
</dbReference>
<dbReference type="NCBIfam" id="TIGR01167">
    <property type="entry name" value="LPXTG_anchor"/>
    <property type="match status" value="1"/>
</dbReference>
<comment type="caution">
    <text evidence="9">The sequence shown here is derived from an EMBL/GenBank/DDBJ whole genome shotgun (WGS) entry which is preliminary data.</text>
</comment>
<feature type="transmembrane region" description="Helical" evidence="6">
    <location>
        <begin position="290"/>
        <end position="308"/>
    </location>
</feature>
<dbReference type="EMBL" id="PGGW01000040">
    <property type="protein sequence ID" value="PJE97455.1"/>
    <property type="molecule type" value="Genomic_DNA"/>
</dbReference>
<keyword evidence="6" id="KW-0812">Transmembrane</keyword>
<keyword evidence="6" id="KW-0472">Membrane</keyword>
<evidence type="ECO:0000313" key="10">
    <source>
        <dbReference type="Proteomes" id="UP000230407"/>
    </source>
</evidence>
<evidence type="ECO:0000256" key="7">
    <source>
        <dbReference type="SAM" id="SignalP"/>
    </source>
</evidence>
<protein>
    <recommendedName>
        <fullName evidence="8">Gram-positive cocci surface proteins LPxTG domain-containing protein</fullName>
    </recommendedName>
</protein>
<evidence type="ECO:0000259" key="8">
    <source>
        <dbReference type="PROSITE" id="PS50847"/>
    </source>
</evidence>
<evidence type="ECO:0000256" key="4">
    <source>
        <dbReference type="ARBA" id="ARBA00023088"/>
    </source>
</evidence>
<accession>A0A2M8LZT3</accession>
<reference evidence="9 10" key="1">
    <citation type="submission" date="2017-11" db="EMBL/GenBank/DDBJ databases">
        <title>Streptomyces carmine sp. nov., a novel actinomycete isolated from Sophora alopecuroides in Xinjiang, China.</title>
        <authorList>
            <person name="Wang Y."/>
            <person name="Luo X."/>
            <person name="Wan C."/>
            <person name="Zhang L."/>
        </authorList>
    </citation>
    <scope>NUCLEOTIDE SEQUENCE [LARGE SCALE GENOMIC DNA]</scope>
    <source>
        <strain evidence="9 10">TRM SA0054</strain>
    </source>
</reference>
<feature type="domain" description="Gram-positive cocci surface proteins LPxTG" evidence="8">
    <location>
        <begin position="279"/>
        <end position="316"/>
    </location>
</feature>
<keyword evidence="1" id="KW-0134">Cell wall</keyword>
<keyword evidence="6" id="KW-1133">Transmembrane helix</keyword>
<dbReference type="RefSeq" id="WP_100201995.1">
    <property type="nucleotide sequence ID" value="NZ_PGGW01000040.1"/>
</dbReference>
<feature type="chain" id="PRO_5038748889" description="Gram-positive cocci surface proteins LPxTG domain-containing protein" evidence="7">
    <location>
        <begin position="32"/>
        <end position="316"/>
    </location>
</feature>
<evidence type="ECO:0000256" key="1">
    <source>
        <dbReference type="ARBA" id="ARBA00022512"/>
    </source>
</evidence>
<feature type="region of interest" description="Disordered" evidence="5">
    <location>
        <begin position="31"/>
        <end position="55"/>
    </location>
</feature>
<evidence type="ECO:0000313" key="9">
    <source>
        <dbReference type="EMBL" id="PJE97455.1"/>
    </source>
</evidence>
<feature type="compositionally biased region" description="Low complexity" evidence="5">
    <location>
        <begin position="222"/>
        <end position="250"/>
    </location>
</feature>
<dbReference type="AlphaFoldDB" id="A0A2M8LZT3"/>
<dbReference type="Proteomes" id="UP000230407">
    <property type="component" value="Unassembled WGS sequence"/>
</dbReference>
<sequence>MPIVNRTAARLLGTGAIALALSVGGVATAGATNGGDGWDRGKSAGFKSGKGPGKKSAADECVFSLDGEKWQSSVRVDNVNLKPAEDGTVRIHVKAAEEDGACTASLAAYRTHGPTWETSGEQVFHDFDTVSLKGEKADTLDISVPDEGCYAQIDLYRGSIRFDGGTGPGHGPLPIGPDRPVIKEKLIAAWNGGTRPCLEETPSPSPSVPEEPPSETPPETPPGNEESTPPAETEPPSESASPVPSAPETPGGESPQAPEASEPAVKPSESALPSGGGDLAETGSSNVGPLAGGAAALLLAGGGVLFAVRRRRATGS</sequence>
<evidence type="ECO:0000256" key="3">
    <source>
        <dbReference type="ARBA" id="ARBA00022729"/>
    </source>
</evidence>
<evidence type="ECO:0000256" key="6">
    <source>
        <dbReference type="SAM" id="Phobius"/>
    </source>
</evidence>